<dbReference type="GO" id="GO:0042840">
    <property type="term" value="P:D-glucuronate catabolic process"/>
    <property type="evidence" value="ECO:0007669"/>
    <property type="project" value="TreeGrafter"/>
</dbReference>
<dbReference type="Gene3D" id="3.20.20.140">
    <property type="entry name" value="Metal-dependent hydrolases"/>
    <property type="match status" value="1"/>
</dbReference>
<comment type="pathway">
    <text evidence="2 7">Carbohydrate metabolism; pentose and glucuronate interconversion.</text>
</comment>
<gene>
    <name evidence="7 8" type="primary">uxaC</name>
    <name evidence="8" type="ORF">IAA37_04055</name>
</gene>
<comment type="caution">
    <text evidence="8">The sequence shown here is derived from an EMBL/GenBank/DDBJ whole genome shotgun (WGS) entry which is preliminary data.</text>
</comment>
<evidence type="ECO:0000256" key="2">
    <source>
        <dbReference type="ARBA" id="ARBA00004892"/>
    </source>
</evidence>
<proteinExistence type="inferred from homology"/>
<dbReference type="PANTHER" id="PTHR30068">
    <property type="entry name" value="URONATE ISOMERASE"/>
    <property type="match status" value="1"/>
</dbReference>
<evidence type="ECO:0000256" key="3">
    <source>
        <dbReference type="ARBA" id="ARBA00008397"/>
    </source>
</evidence>
<dbReference type="EMBL" id="DWXN01000009">
    <property type="protein sequence ID" value="HJB74830.1"/>
    <property type="molecule type" value="Genomic_DNA"/>
</dbReference>
<dbReference type="GO" id="GO:0019698">
    <property type="term" value="P:D-galacturonate catabolic process"/>
    <property type="evidence" value="ECO:0007669"/>
    <property type="project" value="TreeGrafter"/>
</dbReference>
<evidence type="ECO:0000256" key="1">
    <source>
        <dbReference type="ARBA" id="ARBA00001165"/>
    </source>
</evidence>
<dbReference type="AlphaFoldDB" id="A0A9D2MHC1"/>
<comment type="similarity">
    <text evidence="3 7">Belongs to the metallo-dependent hydrolases superfamily. Uronate isomerase family.</text>
</comment>
<dbReference type="PANTHER" id="PTHR30068:SF4">
    <property type="entry name" value="URONATE ISOMERASE"/>
    <property type="match status" value="1"/>
</dbReference>
<dbReference type="SUPFAM" id="SSF51556">
    <property type="entry name" value="Metallo-dependent hydrolases"/>
    <property type="match status" value="1"/>
</dbReference>
<dbReference type="NCBIfam" id="NF002794">
    <property type="entry name" value="PRK02925.1"/>
    <property type="match status" value="1"/>
</dbReference>
<accession>A0A9D2MHC1</accession>
<reference evidence="8" key="2">
    <citation type="submission" date="2021-04" db="EMBL/GenBank/DDBJ databases">
        <authorList>
            <person name="Gilroy R."/>
        </authorList>
    </citation>
    <scope>NUCLEOTIDE SEQUENCE</scope>
    <source>
        <strain evidence="8">CHK188-16595</strain>
    </source>
</reference>
<dbReference type="GO" id="GO:0008880">
    <property type="term" value="F:glucuronate isomerase activity"/>
    <property type="evidence" value="ECO:0007669"/>
    <property type="project" value="UniProtKB-UniRule"/>
</dbReference>
<dbReference type="Proteomes" id="UP000823877">
    <property type="component" value="Unassembled WGS sequence"/>
</dbReference>
<evidence type="ECO:0000256" key="4">
    <source>
        <dbReference type="ARBA" id="ARBA00012546"/>
    </source>
</evidence>
<evidence type="ECO:0000313" key="9">
    <source>
        <dbReference type="Proteomes" id="UP000823877"/>
    </source>
</evidence>
<evidence type="ECO:0000256" key="5">
    <source>
        <dbReference type="ARBA" id="ARBA00020555"/>
    </source>
</evidence>
<name>A0A9D2MHC1_9FIRM</name>
<evidence type="ECO:0000313" key="8">
    <source>
        <dbReference type="EMBL" id="HJB74830.1"/>
    </source>
</evidence>
<organism evidence="8 9">
    <name type="scientific">Candidatus Eubacterium faecale</name>
    <dbReference type="NCBI Taxonomy" id="2838568"/>
    <lineage>
        <taxon>Bacteria</taxon>
        <taxon>Bacillati</taxon>
        <taxon>Bacillota</taxon>
        <taxon>Clostridia</taxon>
        <taxon>Eubacteriales</taxon>
        <taxon>Eubacteriaceae</taxon>
        <taxon>Eubacterium</taxon>
    </lineage>
</organism>
<dbReference type="InterPro" id="IPR032466">
    <property type="entry name" value="Metal_Hydrolase"/>
</dbReference>
<dbReference type="Gene3D" id="1.10.2020.10">
    <property type="entry name" value="uronate isomerase, domain 2, chain A"/>
    <property type="match status" value="1"/>
</dbReference>
<sequence length="466" mass="53009">METFMGKDFLLDTDTAKDLFFHCCADMPICDYHCHLSPKEIYENETPSDISQLWLAGDHYKWRAMRSCGVAEEYCTGNKSGREKFEKFAYALQYAIGNPLYHWAHLELQRYFGIDTPLSAKTADEIYDRANAKIKDGDFRPQSLIKNSNVKIVCTTDDPADSLEYHALLAQADFGCRVLPGFRPDKALSVEAPGFADYIQTLAKAVDMKICSYKDVISALLKRADHFNNYGCRVSDHAFDHMPYAPASEQEIESVFQKAMNGGTVTEQERDMYKTAVMTALGEKYYELGWAMEIHLGAMRNNNTAKFKLLGADTGFDSVGDDQTAYTLSRFLDSLEVKGKLPKTVLFNLNNKDNIVLATMLGNFQSSETESKIQFGPAWWFLDTMDGMTDQLKTLANLGILGKFIGMETDSRSFTSYARHEYFRRILCRLIGRWVEDGWYVNDSEMLKEIVCGISYNNAVQYFNFE</sequence>
<dbReference type="InterPro" id="IPR003766">
    <property type="entry name" value="Uronate_isomerase"/>
</dbReference>
<comment type="catalytic activity">
    <reaction evidence="1 7">
        <text>D-glucuronate = D-fructuronate</text>
        <dbReference type="Rhea" id="RHEA:13049"/>
        <dbReference type="ChEBI" id="CHEBI:58720"/>
        <dbReference type="ChEBI" id="CHEBI:59863"/>
        <dbReference type="EC" id="5.3.1.12"/>
    </reaction>
</comment>
<keyword evidence="6 7" id="KW-0413">Isomerase</keyword>
<dbReference type="Pfam" id="PF02614">
    <property type="entry name" value="UxaC"/>
    <property type="match status" value="1"/>
</dbReference>
<comment type="catalytic activity">
    <reaction evidence="7">
        <text>aldehydo-D-galacturonate = keto-D-tagaturonate</text>
        <dbReference type="Rhea" id="RHEA:27702"/>
        <dbReference type="ChEBI" id="CHEBI:12952"/>
        <dbReference type="ChEBI" id="CHEBI:17886"/>
    </reaction>
</comment>
<dbReference type="EC" id="5.3.1.12" evidence="4 7"/>
<protein>
    <recommendedName>
        <fullName evidence="5 7">Uronate isomerase</fullName>
        <ecNumber evidence="4 7">5.3.1.12</ecNumber>
    </recommendedName>
    <alternativeName>
        <fullName evidence="7">Glucuronate isomerase</fullName>
    </alternativeName>
    <alternativeName>
        <fullName evidence="7">Uronic isomerase</fullName>
    </alternativeName>
</protein>
<reference evidence="8" key="1">
    <citation type="journal article" date="2021" name="PeerJ">
        <title>Extensive microbial diversity within the chicken gut microbiome revealed by metagenomics and culture.</title>
        <authorList>
            <person name="Gilroy R."/>
            <person name="Ravi A."/>
            <person name="Getino M."/>
            <person name="Pursley I."/>
            <person name="Horton D.L."/>
            <person name="Alikhan N.F."/>
            <person name="Baker D."/>
            <person name="Gharbi K."/>
            <person name="Hall N."/>
            <person name="Watson M."/>
            <person name="Adriaenssens E.M."/>
            <person name="Foster-Nyarko E."/>
            <person name="Jarju S."/>
            <person name="Secka A."/>
            <person name="Antonio M."/>
            <person name="Oren A."/>
            <person name="Chaudhuri R.R."/>
            <person name="La Ragione R."/>
            <person name="Hildebrand F."/>
            <person name="Pallen M.J."/>
        </authorList>
    </citation>
    <scope>NUCLEOTIDE SEQUENCE</scope>
    <source>
        <strain evidence="8">CHK188-16595</strain>
    </source>
</reference>
<dbReference type="HAMAP" id="MF_00675">
    <property type="entry name" value="UxaC"/>
    <property type="match status" value="1"/>
</dbReference>
<evidence type="ECO:0000256" key="6">
    <source>
        <dbReference type="ARBA" id="ARBA00023235"/>
    </source>
</evidence>
<evidence type="ECO:0000256" key="7">
    <source>
        <dbReference type="HAMAP-Rule" id="MF_00675"/>
    </source>
</evidence>